<evidence type="ECO:0000256" key="1">
    <source>
        <dbReference type="SAM" id="Coils"/>
    </source>
</evidence>
<evidence type="ECO:0000313" key="3">
    <source>
        <dbReference type="EMBL" id="OEU16436.1"/>
    </source>
</evidence>
<feature type="region of interest" description="Disordered" evidence="2">
    <location>
        <begin position="1"/>
        <end position="27"/>
    </location>
</feature>
<gene>
    <name evidence="3" type="ORF">FRACYDRAFT_239029</name>
</gene>
<dbReference type="InParanoid" id="A0A1E7FE72"/>
<keyword evidence="1" id="KW-0175">Coiled coil</keyword>
<accession>A0A1E7FE72</accession>
<feature type="coiled-coil region" evidence="1">
    <location>
        <begin position="335"/>
        <end position="362"/>
    </location>
</feature>
<organism evidence="3 4">
    <name type="scientific">Fragilariopsis cylindrus CCMP1102</name>
    <dbReference type="NCBI Taxonomy" id="635003"/>
    <lineage>
        <taxon>Eukaryota</taxon>
        <taxon>Sar</taxon>
        <taxon>Stramenopiles</taxon>
        <taxon>Ochrophyta</taxon>
        <taxon>Bacillariophyta</taxon>
        <taxon>Bacillariophyceae</taxon>
        <taxon>Bacillariophycidae</taxon>
        <taxon>Bacillariales</taxon>
        <taxon>Bacillariaceae</taxon>
        <taxon>Fragilariopsis</taxon>
    </lineage>
</organism>
<dbReference type="AlphaFoldDB" id="A0A1E7FE72"/>
<feature type="compositionally biased region" description="Basic residues" evidence="2">
    <location>
        <begin position="1"/>
        <end position="11"/>
    </location>
</feature>
<dbReference type="OrthoDB" id="10603770at2759"/>
<feature type="compositionally biased region" description="Low complexity" evidence="2">
    <location>
        <begin position="45"/>
        <end position="57"/>
    </location>
</feature>
<feature type="region of interest" description="Disordered" evidence="2">
    <location>
        <begin position="42"/>
        <end position="61"/>
    </location>
</feature>
<feature type="region of interest" description="Disordered" evidence="2">
    <location>
        <begin position="280"/>
        <end position="304"/>
    </location>
</feature>
<feature type="compositionally biased region" description="Polar residues" evidence="2">
    <location>
        <begin position="129"/>
        <end position="145"/>
    </location>
</feature>
<proteinExistence type="predicted"/>
<evidence type="ECO:0000313" key="4">
    <source>
        <dbReference type="Proteomes" id="UP000095751"/>
    </source>
</evidence>
<keyword evidence="4" id="KW-1185">Reference proteome</keyword>
<dbReference type="EMBL" id="KV784358">
    <property type="protein sequence ID" value="OEU16436.1"/>
    <property type="molecule type" value="Genomic_DNA"/>
</dbReference>
<sequence length="558" mass="63419">MKLPRLKRRFGTKGSKASRLSKESAQEKEKISNLVAASINNSVPSSSLTTNITSNSTGKSSTTLIEQKEIISKTDVTTTPTKTETKIISKPENDRQCFTFQDNDDEDDDDNYRRSIIREPVKTPRTRKSNTPPSKLNIITSTSPKNFFHPPQEVTVDHLFVPPSPMKEPSMTYHNVTSPQSERLLDDHPGLRLTFNNNHEDHHCFGDPVGDIAMQRQLLDAQRLVRVILEPSHETQQLLDTNTIFHAIRSHALMKRELIELRKKQEVIDGDPPCILQNLGSPTATTLGSPRTATTPTSTNFHNKSGLTIDNVSALSQKQMDDALVMNSNNNSVALENATSTIERLLKQLASANEIIHNLKEEMSAVCDRKIVPTKDGKLNEDNDNSNKNHNNKNHNESACLSIAEQQSTKNQQEQQYVTYQKYTDLNGKYHQLIKNHEASLEESKRNLDNVLEEISCVPKEVLAEQSVREKLKLYCQTLTHHASEIQVIKMEEMMRKSHDESERRIQELEIRIRMQEENHKKEIQAIQQCTGDDLPCLNYINNTDTKENEEIMIKTLT</sequence>
<protein>
    <submittedName>
        <fullName evidence="3">Uncharacterized protein</fullName>
    </submittedName>
</protein>
<feature type="compositionally biased region" description="Basic and acidic residues" evidence="2">
    <location>
        <begin position="375"/>
        <end position="387"/>
    </location>
</feature>
<feature type="region of interest" description="Disordered" evidence="2">
    <location>
        <begin position="124"/>
        <end position="147"/>
    </location>
</feature>
<evidence type="ECO:0000256" key="2">
    <source>
        <dbReference type="SAM" id="MobiDB-lite"/>
    </source>
</evidence>
<dbReference type="KEGG" id="fcy:FRACYDRAFT_239029"/>
<dbReference type="Proteomes" id="UP000095751">
    <property type="component" value="Unassembled WGS sequence"/>
</dbReference>
<name>A0A1E7FE72_9STRA</name>
<feature type="region of interest" description="Disordered" evidence="2">
    <location>
        <begin position="375"/>
        <end position="395"/>
    </location>
</feature>
<feature type="coiled-coil region" evidence="1">
    <location>
        <begin position="492"/>
        <end position="526"/>
    </location>
</feature>
<reference evidence="3 4" key="1">
    <citation type="submission" date="2016-09" db="EMBL/GenBank/DDBJ databases">
        <title>Extensive genetic diversity and differential bi-allelic expression allows diatom success in the polar Southern Ocean.</title>
        <authorList>
            <consortium name="DOE Joint Genome Institute"/>
            <person name="Mock T."/>
            <person name="Otillar R.P."/>
            <person name="Strauss J."/>
            <person name="Dupont C."/>
            <person name="Frickenhaus S."/>
            <person name="Maumus F."/>
            <person name="Mcmullan M."/>
            <person name="Sanges R."/>
            <person name="Schmutz J."/>
            <person name="Toseland A."/>
            <person name="Valas R."/>
            <person name="Veluchamy A."/>
            <person name="Ward B.J."/>
            <person name="Allen A."/>
            <person name="Barry K."/>
            <person name="Falciatore A."/>
            <person name="Ferrante M."/>
            <person name="Fortunato A.E."/>
            <person name="Gloeckner G."/>
            <person name="Gruber A."/>
            <person name="Hipkin R."/>
            <person name="Janech M."/>
            <person name="Kroth P."/>
            <person name="Leese F."/>
            <person name="Lindquist E."/>
            <person name="Lyon B.R."/>
            <person name="Martin J."/>
            <person name="Mayer C."/>
            <person name="Parker M."/>
            <person name="Quesneville H."/>
            <person name="Raymond J."/>
            <person name="Uhlig C."/>
            <person name="Valentin K.U."/>
            <person name="Worden A.Z."/>
            <person name="Armbrust E.V."/>
            <person name="Bowler C."/>
            <person name="Green B."/>
            <person name="Moulton V."/>
            <person name="Van Oosterhout C."/>
            <person name="Grigoriev I."/>
        </authorList>
    </citation>
    <scope>NUCLEOTIDE SEQUENCE [LARGE SCALE GENOMIC DNA]</scope>
    <source>
        <strain evidence="3 4">CCMP1102</strain>
    </source>
</reference>